<keyword evidence="5 7" id="KW-0456">Lyase</keyword>
<dbReference type="SUPFAM" id="SSF53383">
    <property type="entry name" value="PLP-dependent transferases"/>
    <property type="match status" value="1"/>
</dbReference>
<gene>
    <name evidence="8" type="ORF">IMSHALPRED_003614</name>
</gene>
<accession>A0A8H3J7L8</accession>
<dbReference type="Proteomes" id="UP000664534">
    <property type="component" value="Unassembled WGS sequence"/>
</dbReference>
<dbReference type="GO" id="GO:0005737">
    <property type="term" value="C:cytoplasm"/>
    <property type="evidence" value="ECO:0007669"/>
    <property type="project" value="TreeGrafter"/>
</dbReference>
<feature type="modified residue" description="N6-(pyridoxal phosphate)lysine" evidence="6">
    <location>
        <position position="373"/>
    </location>
</feature>
<dbReference type="GO" id="GO:0016831">
    <property type="term" value="F:carboxy-lyase activity"/>
    <property type="evidence" value="ECO:0007669"/>
    <property type="project" value="UniProtKB-KW"/>
</dbReference>
<evidence type="ECO:0000313" key="8">
    <source>
        <dbReference type="EMBL" id="CAF9942321.1"/>
    </source>
</evidence>
<dbReference type="EMBL" id="CAJPDT010000180">
    <property type="protein sequence ID" value="CAF9942321.1"/>
    <property type="molecule type" value="Genomic_DNA"/>
</dbReference>
<protein>
    <recommendedName>
        <fullName evidence="10">Glutamate decarboxylase</fullName>
    </recommendedName>
</protein>
<dbReference type="InterPro" id="IPR015421">
    <property type="entry name" value="PyrdxlP-dep_Trfase_major"/>
</dbReference>
<dbReference type="PANTHER" id="PTHR45677:SF8">
    <property type="entry name" value="CYSTEINE SULFINIC ACID DECARBOXYLASE"/>
    <property type="match status" value="1"/>
</dbReference>
<evidence type="ECO:0000256" key="5">
    <source>
        <dbReference type="ARBA" id="ARBA00023239"/>
    </source>
</evidence>
<reference evidence="8" key="1">
    <citation type="submission" date="2021-03" db="EMBL/GenBank/DDBJ databases">
        <authorList>
            <person name="Tagirdzhanova G."/>
        </authorList>
    </citation>
    <scope>NUCLEOTIDE SEQUENCE</scope>
</reference>
<evidence type="ECO:0000256" key="7">
    <source>
        <dbReference type="RuleBase" id="RU000382"/>
    </source>
</evidence>
<evidence type="ECO:0000256" key="3">
    <source>
        <dbReference type="ARBA" id="ARBA00022793"/>
    </source>
</evidence>
<name>A0A8H3J7L8_9LECA</name>
<evidence type="ECO:0000256" key="6">
    <source>
        <dbReference type="PIRSR" id="PIRSR602129-50"/>
    </source>
</evidence>
<dbReference type="InterPro" id="IPR002129">
    <property type="entry name" value="PyrdxlP-dep_de-COase"/>
</dbReference>
<keyword evidence="4 6" id="KW-0663">Pyridoxal phosphate</keyword>
<dbReference type="Pfam" id="PF00282">
    <property type="entry name" value="Pyridoxal_deC"/>
    <property type="match status" value="1"/>
</dbReference>
<dbReference type="AlphaFoldDB" id="A0A8H3J7L8"/>
<dbReference type="GO" id="GO:0019752">
    <property type="term" value="P:carboxylic acid metabolic process"/>
    <property type="evidence" value="ECO:0007669"/>
    <property type="project" value="InterPro"/>
</dbReference>
<evidence type="ECO:0000256" key="2">
    <source>
        <dbReference type="ARBA" id="ARBA00009533"/>
    </source>
</evidence>
<evidence type="ECO:0000256" key="1">
    <source>
        <dbReference type="ARBA" id="ARBA00001933"/>
    </source>
</evidence>
<dbReference type="PANTHER" id="PTHR45677">
    <property type="entry name" value="GLUTAMATE DECARBOXYLASE-RELATED"/>
    <property type="match status" value="1"/>
</dbReference>
<evidence type="ECO:0000256" key="4">
    <source>
        <dbReference type="ARBA" id="ARBA00022898"/>
    </source>
</evidence>
<keyword evidence="9" id="KW-1185">Reference proteome</keyword>
<evidence type="ECO:0008006" key="10">
    <source>
        <dbReference type="Google" id="ProtNLM"/>
    </source>
</evidence>
<dbReference type="InterPro" id="IPR015424">
    <property type="entry name" value="PyrdxlP-dep_Trfase"/>
</dbReference>
<keyword evidence="3" id="KW-0210">Decarboxylase</keyword>
<dbReference type="GO" id="GO:0030170">
    <property type="term" value="F:pyridoxal phosphate binding"/>
    <property type="evidence" value="ECO:0007669"/>
    <property type="project" value="InterPro"/>
</dbReference>
<organism evidence="8 9">
    <name type="scientific">Imshaugia aleurites</name>
    <dbReference type="NCBI Taxonomy" id="172621"/>
    <lineage>
        <taxon>Eukaryota</taxon>
        <taxon>Fungi</taxon>
        <taxon>Dikarya</taxon>
        <taxon>Ascomycota</taxon>
        <taxon>Pezizomycotina</taxon>
        <taxon>Lecanoromycetes</taxon>
        <taxon>OSLEUM clade</taxon>
        <taxon>Lecanoromycetidae</taxon>
        <taxon>Lecanorales</taxon>
        <taxon>Lecanorineae</taxon>
        <taxon>Parmeliaceae</taxon>
        <taxon>Imshaugia</taxon>
    </lineage>
</organism>
<dbReference type="Gene3D" id="3.40.640.10">
    <property type="entry name" value="Type I PLP-dependent aspartate aminotransferase-like (Major domain)"/>
    <property type="match status" value="1"/>
</dbReference>
<proteinExistence type="inferred from homology"/>
<evidence type="ECO:0000313" key="9">
    <source>
        <dbReference type="Proteomes" id="UP000664534"/>
    </source>
</evidence>
<dbReference type="OrthoDB" id="392571at2759"/>
<comment type="similarity">
    <text evidence="2 7">Belongs to the group II decarboxylase family.</text>
</comment>
<comment type="caution">
    <text evidence="8">The sequence shown here is derived from an EMBL/GenBank/DDBJ whole genome shotgun (WGS) entry which is preliminary data.</text>
</comment>
<comment type="cofactor">
    <cofactor evidence="1 6 7">
        <name>pyridoxal 5'-phosphate</name>
        <dbReference type="ChEBI" id="CHEBI:597326"/>
    </cofactor>
</comment>
<dbReference type="Gene3D" id="3.90.1150.170">
    <property type="match status" value="1"/>
</dbReference>
<sequence length="571" mass="61400">MDCPGVKNGKCEPKGRLQTSRANEVSKLLCAVQDHLISFISAADDGQLNEQPAIRLSSEASNGHTNIENIESSLTSQWKSPSNHGIGCVDGVGNGNTTPSSRSPGVLMENHKPSELTHLMNLKLPEAGLGQAGFIEQVQKILKYSVNTWNPGFMSKLYGSTDAPGVAAELILATLNTQVHTFQVSPALTMIEKYTARALANLFGFTGPYAGGITVQGGSASNATSVVIARNTLFPDTKNKGNAANGLKLLMFTSAHGHYSIEKAALMLGFGSASVWSVPVDPVSGSMDPSAFSSLIIKARNEGYTPFYLNTTAGTTVLGSFDPIIPLAEICREQSIWLHIDASWGGPVIFSPSHKHKLKGSHLANSIAINPHKMMGVPVTCSFLLGPDLRQFHASNTLPASYLFHSAEPSSDVYDLADLTLQCGRKGDSLKLYLSWTYYGKDGYIKQIDAALDTAAYLATLISKHEDLVLISQNPPPCCQVCFFYARGGILHEIGEENSRVTKQVVQGLVAKGFLIDYASIDKRGCFMRPVVSRGTQRQNVEALIDEVLYLGSKIENTGKKSVQGDKVCEG</sequence>